<organism evidence="1 2">
    <name type="scientific">Clonostachys chloroleuca</name>
    <dbReference type="NCBI Taxonomy" id="1926264"/>
    <lineage>
        <taxon>Eukaryota</taxon>
        <taxon>Fungi</taxon>
        <taxon>Dikarya</taxon>
        <taxon>Ascomycota</taxon>
        <taxon>Pezizomycotina</taxon>
        <taxon>Sordariomycetes</taxon>
        <taxon>Hypocreomycetidae</taxon>
        <taxon>Hypocreales</taxon>
        <taxon>Bionectriaceae</taxon>
        <taxon>Clonostachys</taxon>
    </lineage>
</organism>
<name>A0AA35LRU4_9HYPO</name>
<evidence type="ECO:0000313" key="1">
    <source>
        <dbReference type="EMBL" id="CAI6046107.1"/>
    </source>
</evidence>
<reference evidence="1" key="1">
    <citation type="submission" date="2023-01" db="EMBL/GenBank/DDBJ databases">
        <authorList>
            <person name="Piombo E."/>
        </authorList>
    </citation>
    <scope>NUCLEOTIDE SEQUENCE</scope>
</reference>
<gene>
    <name evidence="1" type="ORF">CCHLO57077_00012965</name>
</gene>
<keyword evidence="2" id="KW-1185">Reference proteome</keyword>
<proteinExistence type="predicted"/>
<protein>
    <submittedName>
        <fullName evidence="1">Uncharacterized protein</fullName>
    </submittedName>
</protein>
<dbReference type="AlphaFoldDB" id="A0AA35LRU4"/>
<evidence type="ECO:0000313" key="2">
    <source>
        <dbReference type="Proteomes" id="UP001160390"/>
    </source>
</evidence>
<accession>A0AA35LRU4</accession>
<dbReference type="Proteomes" id="UP001160390">
    <property type="component" value="Unassembled WGS sequence"/>
</dbReference>
<sequence length="301" mass="32961">MLNITHKLNSTRTDNEILKSPRDSFHSNLPAVISNDTAHHVPLASISPGVGAYRAVIPNALPALSSNKNKYKVMNITVGRPSFWTLDKNYPWPHSLSTYGDWGNDDVLTTAFSQFHLLYSNPMAQSPNCSRAFEIFLQFCVKTYNATTDNTQGKATLLDKVNRGGFPPSGGHIDASYSLATIESPQMSFNITSTDALSYLEDIVLELSGSSVISGNTTRDDWNQSIPLGKEYATIDGTLDRMQGSPSMLAKQVFSKLYSGVWVSNSSADESKYETSEQYIDEATEGNIQKLFGNVASAMTS</sequence>
<comment type="caution">
    <text evidence="1">The sequence shown here is derived from an EMBL/GenBank/DDBJ whole genome shotgun (WGS) entry which is preliminary data.</text>
</comment>
<dbReference type="EMBL" id="CABFNP030000582">
    <property type="protein sequence ID" value="CAI6046107.1"/>
    <property type="molecule type" value="Genomic_DNA"/>
</dbReference>